<dbReference type="PANTHER" id="PTHR33116">
    <property type="entry name" value="REVERSE TRANSCRIPTASE ZINC-BINDING DOMAIN-CONTAINING PROTEIN-RELATED-RELATED"/>
    <property type="match status" value="1"/>
</dbReference>
<sequence length="854" mass="98228">MVGYSVNEKWIIGGDFNAILDEAEKEGGRRKSTVLMEDFRTIVDELAMVDLKTNNGWFTWVNNREGPARVKERLDHFLISANAVNSFSFLETRVIQQSSSDHDAISLDTEGRRPRDGIKDPRLCFKYDVCWAKNEEAKTIIKEAWQCGSQDTMEKITIMGNELGEVNDKLLKEFTEDEMMTAFNQMDPRKASGIDGRMIHDNILISYEFVHYLQSAKNGLNKGFVMKLDMSKAYDRVEWAFIEENNNLIKGIRAGRNGPRINHLFFADDDLLFVRHRKCDVKKVVNILEYFCKVSGQEVNKDKSMIMFSPKTPMDRRHLFSSMLGMRMVDKLDAYLGLPLPVSRKKSSAFTNIVNRCTCRAKSWSKHLLSYGGKEVFIKAIMQAIPTYAFSVFLALKGIIEEIQSQMSRMWWNNNNKARGWAMAWDKMCYPKGMRGMGFRDLQLFNLALLGRQVWRLMTHTDTLCFKVLSAKYFPEGDVFSYKQGDKPSFTWTSIAKAVDALKDGFLWQVGDGNRIDIRKDHWGVDGIRGDSVCRSYFNHDERLVKDLWVPNNKRWNRERVIKIYGENLGECICKFPISHNGIKDTRVWMQNPHDCQKAREILVTGGLNNRLLEGVYNTCIDWLEDVFRVLDKKVAVDFLTLLWNSWNDRNNMVFNGTMDAAVTIWERAQTLSQDFWIFNLSEPALIPPIPIKMAWKTPPAGYIKVNVDAAVSNGCSGFGAVARDDDGFVLGGCNKFRNEELEASWVELEALTVGIKLVKKLKANQIILESYSATLVNKVNKWAQDITILGQRVRQECEGFCYFNTIQIKWIHRHCNSVANLLCTLASTNKCDLYFDMDYPMEIHNFIIHDAIK</sequence>
<dbReference type="Gene3D" id="3.60.10.10">
    <property type="entry name" value="Endonuclease/exonuclease/phosphatase"/>
    <property type="match status" value="1"/>
</dbReference>
<evidence type="ECO:0000259" key="1">
    <source>
        <dbReference type="Pfam" id="PF13456"/>
    </source>
</evidence>
<dbReference type="InterPro" id="IPR012337">
    <property type="entry name" value="RNaseH-like_sf"/>
</dbReference>
<feature type="domain" description="RNase H type-1" evidence="1">
    <location>
        <begin position="707"/>
        <end position="826"/>
    </location>
</feature>
<dbReference type="SUPFAM" id="SSF56219">
    <property type="entry name" value="DNase I-like"/>
    <property type="match status" value="1"/>
</dbReference>
<organism evidence="2 3">
    <name type="scientific">Gossypium arboreum</name>
    <name type="common">Tree cotton</name>
    <name type="synonym">Gossypium nanking</name>
    <dbReference type="NCBI Taxonomy" id="29729"/>
    <lineage>
        <taxon>Eukaryota</taxon>
        <taxon>Viridiplantae</taxon>
        <taxon>Streptophyta</taxon>
        <taxon>Embryophyta</taxon>
        <taxon>Tracheophyta</taxon>
        <taxon>Spermatophyta</taxon>
        <taxon>Magnoliopsida</taxon>
        <taxon>eudicotyledons</taxon>
        <taxon>Gunneridae</taxon>
        <taxon>Pentapetalae</taxon>
        <taxon>rosids</taxon>
        <taxon>malvids</taxon>
        <taxon>Malvales</taxon>
        <taxon>Malvaceae</taxon>
        <taxon>Malvoideae</taxon>
        <taxon>Gossypium</taxon>
    </lineage>
</organism>
<dbReference type="InterPro" id="IPR002156">
    <property type="entry name" value="RNaseH_domain"/>
</dbReference>
<proteinExistence type="predicted"/>
<dbReference type="SUPFAM" id="SSF53098">
    <property type="entry name" value="Ribonuclease H-like"/>
    <property type="match status" value="1"/>
</dbReference>
<dbReference type="InterPro" id="IPR036397">
    <property type="entry name" value="RNaseH_sf"/>
</dbReference>
<dbReference type="Gene3D" id="3.30.420.10">
    <property type="entry name" value="Ribonuclease H-like superfamily/Ribonuclease H"/>
    <property type="match status" value="1"/>
</dbReference>
<evidence type="ECO:0000313" key="2">
    <source>
        <dbReference type="EMBL" id="KAK5775495.1"/>
    </source>
</evidence>
<dbReference type="Proteomes" id="UP001358586">
    <property type="component" value="Chromosome 12"/>
</dbReference>
<reference evidence="2 3" key="1">
    <citation type="submission" date="2023-03" db="EMBL/GenBank/DDBJ databases">
        <title>WGS of Gossypium arboreum.</title>
        <authorList>
            <person name="Yu D."/>
        </authorList>
    </citation>
    <scope>NUCLEOTIDE SEQUENCE [LARGE SCALE GENOMIC DNA]</scope>
    <source>
        <tissue evidence="2">Leaf</tissue>
    </source>
</reference>
<gene>
    <name evidence="2" type="ORF">PVK06_043391</name>
</gene>
<dbReference type="InterPro" id="IPR044730">
    <property type="entry name" value="RNase_H-like_dom_plant"/>
</dbReference>
<comment type="caution">
    <text evidence="2">The sequence shown here is derived from an EMBL/GenBank/DDBJ whole genome shotgun (WGS) entry which is preliminary data.</text>
</comment>
<evidence type="ECO:0000313" key="3">
    <source>
        <dbReference type="Proteomes" id="UP001358586"/>
    </source>
</evidence>
<dbReference type="PANTHER" id="PTHR33116:SF86">
    <property type="entry name" value="REVERSE TRANSCRIPTASE DOMAIN-CONTAINING PROTEIN"/>
    <property type="match status" value="1"/>
</dbReference>
<protein>
    <recommendedName>
        <fullName evidence="1">RNase H type-1 domain-containing protein</fullName>
    </recommendedName>
</protein>
<dbReference type="EMBL" id="JARKNE010000012">
    <property type="protein sequence ID" value="KAK5775495.1"/>
    <property type="molecule type" value="Genomic_DNA"/>
</dbReference>
<dbReference type="Pfam" id="PF13456">
    <property type="entry name" value="RVT_3"/>
    <property type="match status" value="1"/>
</dbReference>
<dbReference type="CDD" id="cd06222">
    <property type="entry name" value="RNase_H_like"/>
    <property type="match status" value="1"/>
</dbReference>
<name>A0ABR0MNJ3_GOSAR</name>
<keyword evidence="3" id="KW-1185">Reference proteome</keyword>
<dbReference type="InterPro" id="IPR036691">
    <property type="entry name" value="Endo/exonu/phosph_ase_sf"/>
</dbReference>
<accession>A0ABR0MNJ3</accession>